<evidence type="ECO:0000313" key="11">
    <source>
        <dbReference type="EMBL" id="RLP81331.1"/>
    </source>
</evidence>
<evidence type="ECO:0000256" key="4">
    <source>
        <dbReference type="ARBA" id="ARBA00024732"/>
    </source>
</evidence>
<dbReference type="PIRSF" id="PIRSF016262">
    <property type="entry name" value="LPLase"/>
    <property type="match status" value="1"/>
</dbReference>
<organism evidence="11 12">
    <name type="scientific">Mycetocola lacteus</name>
    <dbReference type="NCBI Taxonomy" id="76637"/>
    <lineage>
        <taxon>Bacteria</taxon>
        <taxon>Bacillati</taxon>
        <taxon>Actinomycetota</taxon>
        <taxon>Actinomycetes</taxon>
        <taxon>Micrococcales</taxon>
        <taxon>Microbacteriaceae</taxon>
        <taxon>Mycetocola</taxon>
    </lineage>
</organism>
<protein>
    <recommendedName>
        <fullName evidence="5 6">Octanoyltransferase</fullName>
        <ecNumber evidence="5 6">2.3.1.181</ecNumber>
    </recommendedName>
    <alternativeName>
        <fullName evidence="5">Lipoate-protein ligase B</fullName>
    </alternativeName>
    <alternativeName>
        <fullName evidence="5">Lipoyl/octanoyl transferase</fullName>
    </alternativeName>
    <alternativeName>
        <fullName evidence="5">Octanoyl-[acyl-carrier-protein]-protein N-octanoyltransferase</fullName>
    </alternativeName>
</protein>
<evidence type="ECO:0000256" key="5">
    <source>
        <dbReference type="HAMAP-Rule" id="MF_00013"/>
    </source>
</evidence>
<dbReference type="UniPathway" id="UPA00538">
    <property type="reaction ID" value="UER00592"/>
</dbReference>
<feature type="binding site" evidence="5 8">
    <location>
        <begin position="147"/>
        <end position="149"/>
    </location>
    <ligand>
        <name>substrate</name>
    </ligand>
</feature>
<dbReference type="GO" id="GO:0033819">
    <property type="term" value="F:lipoyl(octanoyl) transferase activity"/>
    <property type="evidence" value="ECO:0007669"/>
    <property type="project" value="UniProtKB-EC"/>
</dbReference>
<dbReference type="RefSeq" id="WP_121689027.1">
    <property type="nucleotide sequence ID" value="NZ_RCUY01000010.1"/>
</dbReference>
<comment type="function">
    <text evidence="4 5 6">Catalyzes the transfer of endogenously produced octanoic acid from octanoyl-acyl-carrier-protein onto the lipoyl domains of lipoate-dependent enzymes. Lipoyl-ACP can also act as a substrate although octanoyl-ACP is likely to be the physiological substrate.</text>
</comment>
<comment type="catalytic activity">
    <reaction evidence="5 6">
        <text>octanoyl-[ACP] + L-lysyl-[protein] = N(6)-octanoyl-L-lysyl-[protein] + holo-[ACP] + H(+)</text>
        <dbReference type="Rhea" id="RHEA:17665"/>
        <dbReference type="Rhea" id="RHEA-COMP:9636"/>
        <dbReference type="Rhea" id="RHEA-COMP:9685"/>
        <dbReference type="Rhea" id="RHEA-COMP:9752"/>
        <dbReference type="Rhea" id="RHEA-COMP:9928"/>
        <dbReference type="ChEBI" id="CHEBI:15378"/>
        <dbReference type="ChEBI" id="CHEBI:29969"/>
        <dbReference type="ChEBI" id="CHEBI:64479"/>
        <dbReference type="ChEBI" id="CHEBI:78463"/>
        <dbReference type="ChEBI" id="CHEBI:78809"/>
        <dbReference type="EC" id="2.3.1.181"/>
    </reaction>
</comment>
<comment type="miscellaneous">
    <text evidence="5">In the reaction, the free carboxyl group of octanoic acid is attached via an amide linkage to the epsilon-amino group of a specific lysine residue of lipoyl domains of lipoate-dependent enzymes.</text>
</comment>
<proteinExistence type="inferred from homology"/>
<gene>
    <name evidence="5 11" type="primary">lipB</name>
    <name evidence="11" type="ORF">D9V34_11920</name>
</gene>
<dbReference type="InterPro" id="IPR000544">
    <property type="entry name" value="Octanoyltransferase"/>
</dbReference>
<evidence type="ECO:0000256" key="6">
    <source>
        <dbReference type="PIRNR" id="PIRNR016262"/>
    </source>
</evidence>
<comment type="caution">
    <text evidence="11">The sequence shown here is derived from an EMBL/GenBank/DDBJ whole genome shotgun (WGS) entry which is preliminary data.</text>
</comment>
<feature type="binding site" evidence="5 8">
    <location>
        <begin position="160"/>
        <end position="162"/>
    </location>
    <ligand>
        <name>substrate</name>
    </ligand>
</feature>
<comment type="subcellular location">
    <subcellularLocation>
        <location evidence="5">Cytoplasm</location>
    </subcellularLocation>
</comment>
<evidence type="ECO:0000259" key="10">
    <source>
        <dbReference type="PROSITE" id="PS51733"/>
    </source>
</evidence>
<feature type="active site" description="Acyl-thioester intermediate" evidence="5 7">
    <location>
        <position position="178"/>
    </location>
</feature>
<sequence>MVRIAQLGLAPEYLDYRVGWTHQRTLHEGVVAGTTDDTLLLCEHPSVYTAGRSARPDEYPADGTPVVPVTRGGRVTWHGPGQLVGYPIMRLEPIGEDSNLVDVVGHVRSLERVLINTAQALGVHAFRVPGRSGVWVEEGAGQAKIGAIGIRVERGASLHGFALNCSGDLAGFAQIVPCGIRDAGVSSLSAVAGHPITTADAAILIAAHFDDWYYSPEPVPESVPTLAQAHTLGGQK</sequence>
<dbReference type="InterPro" id="IPR004143">
    <property type="entry name" value="BPL_LPL_catalytic"/>
</dbReference>
<evidence type="ECO:0000256" key="8">
    <source>
        <dbReference type="PIRSR" id="PIRSR016262-2"/>
    </source>
</evidence>
<dbReference type="PROSITE" id="PS51733">
    <property type="entry name" value="BPL_LPL_CATALYTIC"/>
    <property type="match status" value="1"/>
</dbReference>
<dbReference type="AlphaFoldDB" id="A0A3L7ANX8"/>
<accession>A0A3L7ANX8</accession>
<dbReference type="NCBIfam" id="TIGR00214">
    <property type="entry name" value="lipB"/>
    <property type="match status" value="1"/>
</dbReference>
<comment type="similarity">
    <text evidence="5 6">Belongs to the LipB family.</text>
</comment>
<dbReference type="GO" id="GO:0009249">
    <property type="term" value="P:protein lipoylation"/>
    <property type="evidence" value="ECO:0007669"/>
    <property type="project" value="InterPro"/>
</dbReference>
<dbReference type="PANTHER" id="PTHR10993:SF7">
    <property type="entry name" value="LIPOYLTRANSFERASE 2, MITOCHONDRIAL-RELATED"/>
    <property type="match status" value="1"/>
</dbReference>
<reference evidence="11 12" key="1">
    <citation type="submission" date="2018-10" db="EMBL/GenBank/DDBJ databases">
        <authorList>
            <person name="Li J."/>
        </authorList>
    </citation>
    <scope>NUCLEOTIDE SEQUENCE [LARGE SCALE GENOMIC DNA]</scope>
    <source>
        <strain evidence="11 12">JCM 11654</strain>
    </source>
</reference>
<evidence type="ECO:0000313" key="12">
    <source>
        <dbReference type="Proteomes" id="UP000269438"/>
    </source>
</evidence>
<dbReference type="EC" id="2.3.1.181" evidence="5 6"/>
<feature type="site" description="Lowers pKa of active site Cys" evidence="5 9">
    <location>
        <position position="144"/>
    </location>
</feature>
<evidence type="ECO:0000256" key="3">
    <source>
        <dbReference type="ARBA" id="ARBA00023315"/>
    </source>
</evidence>
<dbReference type="EMBL" id="RCUY01000010">
    <property type="protein sequence ID" value="RLP81331.1"/>
    <property type="molecule type" value="Genomic_DNA"/>
</dbReference>
<dbReference type="Proteomes" id="UP000269438">
    <property type="component" value="Unassembled WGS sequence"/>
</dbReference>
<dbReference type="NCBIfam" id="NF010925">
    <property type="entry name" value="PRK14345.1"/>
    <property type="match status" value="1"/>
</dbReference>
<evidence type="ECO:0000256" key="2">
    <source>
        <dbReference type="ARBA" id="ARBA00022679"/>
    </source>
</evidence>
<dbReference type="InterPro" id="IPR045864">
    <property type="entry name" value="aa-tRNA-synth_II/BPL/LPL"/>
</dbReference>
<feature type="domain" description="BPL/LPL catalytic" evidence="10">
    <location>
        <begin position="33"/>
        <end position="217"/>
    </location>
</feature>
<dbReference type="SUPFAM" id="SSF55681">
    <property type="entry name" value="Class II aaRS and biotin synthetases"/>
    <property type="match status" value="1"/>
</dbReference>
<keyword evidence="3 5" id="KW-0012">Acyltransferase</keyword>
<dbReference type="Pfam" id="PF21948">
    <property type="entry name" value="LplA-B_cat"/>
    <property type="match status" value="1"/>
</dbReference>
<keyword evidence="2 5" id="KW-0808">Transferase</keyword>
<dbReference type="PANTHER" id="PTHR10993">
    <property type="entry name" value="OCTANOYLTRANSFERASE"/>
    <property type="match status" value="1"/>
</dbReference>
<dbReference type="CDD" id="cd16444">
    <property type="entry name" value="LipB"/>
    <property type="match status" value="1"/>
</dbReference>
<feature type="binding site" evidence="5 8">
    <location>
        <begin position="71"/>
        <end position="78"/>
    </location>
    <ligand>
        <name>substrate</name>
    </ligand>
</feature>
<keyword evidence="5" id="KW-0963">Cytoplasm</keyword>
<dbReference type="OrthoDB" id="9787061at2"/>
<dbReference type="HAMAP" id="MF_00013">
    <property type="entry name" value="LipB"/>
    <property type="match status" value="1"/>
</dbReference>
<dbReference type="GO" id="GO:0005737">
    <property type="term" value="C:cytoplasm"/>
    <property type="evidence" value="ECO:0007669"/>
    <property type="project" value="UniProtKB-SubCell"/>
</dbReference>
<evidence type="ECO:0000256" key="9">
    <source>
        <dbReference type="PIRSR" id="PIRSR016262-3"/>
    </source>
</evidence>
<evidence type="ECO:0000256" key="1">
    <source>
        <dbReference type="ARBA" id="ARBA00004821"/>
    </source>
</evidence>
<comment type="pathway">
    <text evidence="1 5 6">Protein modification; protein lipoylation via endogenous pathway; protein N(6)-(lipoyl)lysine from octanoyl-[acyl-carrier-protein]: step 1/2.</text>
</comment>
<evidence type="ECO:0000256" key="7">
    <source>
        <dbReference type="PIRSR" id="PIRSR016262-1"/>
    </source>
</evidence>
<dbReference type="Gene3D" id="3.30.930.10">
    <property type="entry name" value="Bira Bifunctional Protein, Domain 2"/>
    <property type="match status" value="1"/>
</dbReference>
<keyword evidence="12" id="KW-1185">Reference proteome</keyword>
<dbReference type="InterPro" id="IPR020605">
    <property type="entry name" value="Octanoyltransferase_CS"/>
</dbReference>
<dbReference type="PROSITE" id="PS01313">
    <property type="entry name" value="LIPB"/>
    <property type="match status" value="1"/>
</dbReference>
<name>A0A3L7ANX8_9MICO</name>